<dbReference type="AlphaFoldDB" id="A0A9D2M3V7"/>
<feature type="compositionally biased region" description="Low complexity" evidence="1">
    <location>
        <begin position="94"/>
        <end position="127"/>
    </location>
</feature>
<keyword evidence="2" id="KW-0472">Membrane</keyword>
<evidence type="ECO:0000256" key="2">
    <source>
        <dbReference type="SAM" id="Phobius"/>
    </source>
</evidence>
<feature type="transmembrane region" description="Helical" evidence="2">
    <location>
        <begin position="12"/>
        <end position="32"/>
    </location>
</feature>
<keyword evidence="2" id="KW-1133">Transmembrane helix</keyword>
<organism evidence="4 5">
    <name type="scientific">Candidatus Ruthenibacterium avium</name>
    <dbReference type="NCBI Taxonomy" id="2838751"/>
    <lineage>
        <taxon>Bacteria</taxon>
        <taxon>Bacillati</taxon>
        <taxon>Bacillota</taxon>
        <taxon>Clostridia</taxon>
        <taxon>Eubacteriales</taxon>
        <taxon>Oscillospiraceae</taxon>
        <taxon>Ruthenibacterium</taxon>
    </lineage>
</organism>
<feature type="domain" description="M23ase beta-sheet core" evidence="3">
    <location>
        <begin position="156"/>
        <end position="253"/>
    </location>
</feature>
<keyword evidence="2" id="KW-0812">Transmembrane</keyword>
<dbReference type="EMBL" id="DWYA01000088">
    <property type="protein sequence ID" value="HJB40702.1"/>
    <property type="molecule type" value="Genomic_DNA"/>
</dbReference>
<reference evidence="4" key="1">
    <citation type="journal article" date="2021" name="PeerJ">
        <title>Extensive microbial diversity within the chicken gut microbiome revealed by metagenomics and culture.</title>
        <authorList>
            <person name="Gilroy R."/>
            <person name="Ravi A."/>
            <person name="Getino M."/>
            <person name="Pursley I."/>
            <person name="Horton D.L."/>
            <person name="Alikhan N.F."/>
            <person name="Baker D."/>
            <person name="Gharbi K."/>
            <person name="Hall N."/>
            <person name="Watson M."/>
            <person name="Adriaenssens E.M."/>
            <person name="Foster-Nyarko E."/>
            <person name="Jarju S."/>
            <person name="Secka A."/>
            <person name="Antonio M."/>
            <person name="Oren A."/>
            <person name="Chaudhuri R.R."/>
            <person name="La Ragione R."/>
            <person name="Hildebrand F."/>
            <person name="Pallen M.J."/>
        </authorList>
    </citation>
    <scope>NUCLEOTIDE SEQUENCE</scope>
    <source>
        <strain evidence="4">ChiBcec8-14828</strain>
    </source>
</reference>
<dbReference type="PANTHER" id="PTHR21666">
    <property type="entry name" value="PEPTIDASE-RELATED"/>
    <property type="match status" value="1"/>
</dbReference>
<name>A0A9D2M3V7_9FIRM</name>
<dbReference type="InterPro" id="IPR011055">
    <property type="entry name" value="Dup_hybrid_motif"/>
</dbReference>
<evidence type="ECO:0000256" key="1">
    <source>
        <dbReference type="SAM" id="MobiDB-lite"/>
    </source>
</evidence>
<feature type="region of interest" description="Disordered" evidence="1">
    <location>
        <begin position="43"/>
        <end position="128"/>
    </location>
</feature>
<dbReference type="Gene3D" id="2.70.70.10">
    <property type="entry name" value="Glucose Permease (Domain IIA)"/>
    <property type="match status" value="1"/>
</dbReference>
<dbReference type="PANTHER" id="PTHR21666:SF270">
    <property type="entry name" value="MUREIN HYDROLASE ACTIVATOR ENVC"/>
    <property type="match status" value="1"/>
</dbReference>
<evidence type="ECO:0000313" key="5">
    <source>
        <dbReference type="Proteomes" id="UP000824209"/>
    </source>
</evidence>
<accession>A0A9D2M3V7</accession>
<dbReference type="Proteomes" id="UP000824209">
    <property type="component" value="Unassembled WGS sequence"/>
</dbReference>
<gene>
    <name evidence="4" type="ORF">H9943_09960</name>
</gene>
<reference evidence="4" key="2">
    <citation type="submission" date="2021-04" db="EMBL/GenBank/DDBJ databases">
        <authorList>
            <person name="Gilroy R."/>
        </authorList>
    </citation>
    <scope>NUCLEOTIDE SEQUENCE</scope>
    <source>
        <strain evidence="4">ChiBcec8-14828</strain>
    </source>
</reference>
<evidence type="ECO:0000313" key="4">
    <source>
        <dbReference type="EMBL" id="HJB40702.1"/>
    </source>
</evidence>
<comment type="caution">
    <text evidence="4">The sequence shown here is derived from an EMBL/GenBank/DDBJ whole genome shotgun (WGS) entry which is preliminary data.</text>
</comment>
<dbReference type="SUPFAM" id="SSF51261">
    <property type="entry name" value="Duplicated hybrid motif"/>
    <property type="match status" value="1"/>
</dbReference>
<evidence type="ECO:0000259" key="3">
    <source>
        <dbReference type="Pfam" id="PF01551"/>
    </source>
</evidence>
<dbReference type="CDD" id="cd12797">
    <property type="entry name" value="M23_peptidase"/>
    <property type="match status" value="1"/>
</dbReference>
<dbReference type="Pfam" id="PF01551">
    <property type="entry name" value="Peptidase_M23"/>
    <property type="match status" value="1"/>
</dbReference>
<proteinExistence type="predicted"/>
<dbReference type="GO" id="GO:0004222">
    <property type="term" value="F:metalloendopeptidase activity"/>
    <property type="evidence" value="ECO:0007669"/>
    <property type="project" value="TreeGrafter"/>
</dbReference>
<dbReference type="InterPro" id="IPR016047">
    <property type="entry name" value="M23ase_b-sheet_dom"/>
</dbReference>
<dbReference type="InterPro" id="IPR050570">
    <property type="entry name" value="Cell_wall_metabolism_enzyme"/>
</dbReference>
<protein>
    <submittedName>
        <fullName evidence="4">M23 family metallopeptidase</fullName>
    </submittedName>
</protein>
<sequence>MKQQHPFWKGKAVYAALGLVVAGAALASFLAINSMMVKLGTADSASPAAPSQSNTTQTKEDNVWDSSKAPAETKQENIPVSEPEAMSNKGQGGSSASSSTQPLPSASSAAPSVSAEPSAPEESQTAPYTLPVTGSVLQAFSGDELVFNTTMQDWRTHNGVDFAVGASTPVTAPMNAKVTAMDKEDPLWGGVVELTDDSGTVIRLCGLDKISVSQDMQVKQGDTLGIVGEVPCEAESESHVHVEVLQNGAYIDPQQVLPAA</sequence>
<feature type="compositionally biased region" description="Low complexity" evidence="1">
    <location>
        <begin position="43"/>
        <end position="53"/>
    </location>
</feature>